<dbReference type="PANTHER" id="PTHR43674">
    <property type="entry name" value="NITRILASE C965.09-RELATED"/>
    <property type="match status" value="1"/>
</dbReference>
<dbReference type="PROSITE" id="PS50263">
    <property type="entry name" value="CN_HYDROLASE"/>
    <property type="match status" value="1"/>
</dbReference>
<evidence type="ECO:0000313" key="4">
    <source>
        <dbReference type="Proteomes" id="UP000260812"/>
    </source>
</evidence>
<keyword evidence="1 3" id="KW-0378">Hydrolase</keyword>
<evidence type="ECO:0000259" key="2">
    <source>
        <dbReference type="PROSITE" id="PS50263"/>
    </source>
</evidence>
<evidence type="ECO:0000313" key="3">
    <source>
        <dbReference type="EMBL" id="RGE57043.1"/>
    </source>
</evidence>
<dbReference type="CDD" id="cd07197">
    <property type="entry name" value="nitrilase"/>
    <property type="match status" value="1"/>
</dbReference>
<dbReference type="InterPro" id="IPR050345">
    <property type="entry name" value="Aliph_Amidase/BUP"/>
</dbReference>
<dbReference type="InterPro" id="IPR036526">
    <property type="entry name" value="C-N_Hydrolase_sf"/>
</dbReference>
<comment type="caution">
    <text evidence="3">The sequence shown here is derived from an EMBL/GenBank/DDBJ whole genome shotgun (WGS) entry which is preliminary data.</text>
</comment>
<accession>A0A3E3HYY9</accession>
<evidence type="ECO:0000256" key="1">
    <source>
        <dbReference type="ARBA" id="ARBA00022801"/>
    </source>
</evidence>
<reference evidence="3" key="1">
    <citation type="submission" date="2018-08" db="EMBL/GenBank/DDBJ databases">
        <title>A genome reference for cultivated species of the human gut microbiota.</title>
        <authorList>
            <person name="Zou Y."/>
            <person name="Xue W."/>
            <person name="Luo G."/>
        </authorList>
    </citation>
    <scope>NUCLEOTIDE SEQUENCE [LARGE SCALE GENOMIC DNA]</scope>
    <source>
        <strain evidence="3">TF05-5AC</strain>
    </source>
</reference>
<dbReference type="Gene3D" id="3.60.110.10">
    <property type="entry name" value="Carbon-nitrogen hydrolase"/>
    <property type="match status" value="1"/>
</dbReference>
<dbReference type="SUPFAM" id="SSF56317">
    <property type="entry name" value="Carbon-nitrogen hydrolase"/>
    <property type="match status" value="1"/>
</dbReference>
<protein>
    <submittedName>
        <fullName evidence="3">Carbon-nitrogen hydrolase family protein</fullName>
    </submittedName>
</protein>
<proteinExistence type="predicted"/>
<dbReference type="Proteomes" id="UP000260812">
    <property type="component" value="Unassembled WGS sequence"/>
</dbReference>
<dbReference type="Pfam" id="PF00795">
    <property type="entry name" value="CN_hydrolase"/>
    <property type="match status" value="1"/>
</dbReference>
<sequence length="207" mass="23803">MVPLSRTLICFGAPYYEADLIYNAAFITCPDNTVKIYKKIHICGYEHQIFSKGRKPLILNTEYGKIGFGICYDTIRYPELIRYYCYKGVNLYVNLSAVTEDAQCDACYLKRVIEYHVLSNGIYIASSNVCGIQNGDKFSGGSCVAGPVRKTEKPIHYYCNEELSQEPGIFTAEIKPEENLRMIFDGNRFSPIPDFDMNLYYSWYQER</sequence>
<dbReference type="EMBL" id="QVLV01000018">
    <property type="protein sequence ID" value="RGE57043.1"/>
    <property type="molecule type" value="Genomic_DNA"/>
</dbReference>
<dbReference type="AlphaFoldDB" id="A0A3E3HYY9"/>
<gene>
    <name evidence="3" type="ORF">DXC51_20755</name>
</gene>
<dbReference type="InterPro" id="IPR003010">
    <property type="entry name" value="C-N_Hydrolase"/>
</dbReference>
<organism evidence="3 4">
    <name type="scientific">Eisenbergiella massiliensis</name>
    <dbReference type="NCBI Taxonomy" id="1720294"/>
    <lineage>
        <taxon>Bacteria</taxon>
        <taxon>Bacillati</taxon>
        <taxon>Bacillota</taxon>
        <taxon>Clostridia</taxon>
        <taxon>Lachnospirales</taxon>
        <taxon>Lachnospiraceae</taxon>
        <taxon>Eisenbergiella</taxon>
    </lineage>
</organism>
<name>A0A3E3HYY9_9FIRM</name>
<keyword evidence="4" id="KW-1185">Reference proteome</keyword>
<dbReference type="PANTHER" id="PTHR43674:SF2">
    <property type="entry name" value="BETA-UREIDOPROPIONASE"/>
    <property type="match status" value="1"/>
</dbReference>
<dbReference type="GO" id="GO:0016811">
    <property type="term" value="F:hydrolase activity, acting on carbon-nitrogen (but not peptide) bonds, in linear amides"/>
    <property type="evidence" value="ECO:0007669"/>
    <property type="project" value="TreeGrafter"/>
</dbReference>
<feature type="domain" description="CN hydrolase" evidence="2">
    <location>
        <begin position="1"/>
        <end position="176"/>
    </location>
</feature>